<evidence type="ECO:0000313" key="1">
    <source>
        <dbReference type="EMBL" id="MDR6242781.1"/>
    </source>
</evidence>
<keyword evidence="2" id="KW-1185">Reference proteome</keyword>
<proteinExistence type="predicted"/>
<reference evidence="1 2" key="1">
    <citation type="submission" date="2023-07" db="EMBL/GenBank/DDBJ databases">
        <title>Genomic Encyclopedia of Type Strains, Phase IV (KMG-IV): sequencing the most valuable type-strain genomes for metagenomic binning, comparative biology and taxonomic classification.</title>
        <authorList>
            <person name="Goeker M."/>
        </authorList>
    </citation>
    <scope>NUCLEOTIDE SEQUENCE [LARGE SCALE GENOMIC DNA]</scope>
    <source>
        <strain evidence="1 2">DSM 22170</strain>
    </source>
</reference>
<dbReference type="EMBL" id="JAVDQH010000002">
    <property type="protein sequence ID" value="MDR6242781.1"/>
    <property type="molecule type" value="Genomic_DNA"/>
</dbReference>
<sequence length="481" mass="56156">MKFMHDHKEVIHLQKHFTTLRHELEAEIARQGYSLSSFSKASGINRGILSSTLNGSPPKPMSINQLDKMVQTLNKPQGWLYEKFAQECFNESGKTNWRRVRPLLLRCIELDRNDLISRTLGLLMEDPNHISHVFELAEELSAAGQDSSAIVLYRCVIENERNYHSERLAVSQYRIFSNSLSHNIENNLKAAIAFEPFRNQLPVPLKLEALLKLGNVFYTVQDWESTYQYGTELYTFAKQIYDYRQSSIKKGYTPRSLLLEHPLVYYYGQGLTIQFSSFEYTERYDEAKPLLNQLENLDWFEDDHPQNQMQIERFRFFTSLNRFSIELLSGNIEVLADYSALLRAHPEEALTGLHTILEAANKHHWNVDFVLADHEGLLYPAEIVGDLDTDLTHTAIFQGFRDESIIISRYVSMYYELAIYYCNHKVYDTRLENILIALETTIVKYNRGRILDCLQLFKKLRELSEPMKLHKVKRDNQNSTE</sequence>
<comment type="caution">
    <text evidence="1">The sequence shown here is derived from an EMBL/GenBank/DDBJ whole genome shotgun (WGS) entry which is preliminary data.</text>
</comment>
<protein>
    <submittedName>
        <fullName evidence="1">Transcriptional regulator with XRE-family HTH domain</fullName>
    </submittedName>
</protein>
<evidence type="ECO:0000313" key="2">
    <source>
        <dbReference type="Proteomes" id="UP001185028"/>
    </source>
</evidence>
<name>A0ABU1IU85_9BACL</name>
<dbReference type="Proteomes" id="UP001185028">
    <property type="component" value="Unassembled WGS sequence"/>
</dbReference>
<dbReference type="RefSeq" id="WP_188774272.1">
    <property type="nucleotide sequence ID" value="NZ_BMMB01000002.1"/>
</dbReference>
<accession>A0ABU1IU85</accession>
<organism evidence="1 2">
    <name type="scientific">Paenibacillus hunanensis</name>
    <dbReference type="NCBI Taxonomy" id="539262"/>
    <lineage>
        <taxon>Bacteria</taxon>
        <taxon>Bacillati</taxon>
        <taxon>Bacillota</taxon>
        <taxon>Bacilli</taxon>
        <taxon>Bacillales</taxon>
        <taxon>Paenibacillaceae</taxon>
        <taxon>Paenibacillus</taxon>
    </lineage>
</organism>
<gene>
    <name evidence="1" type="ORF">JOC58_000665</name>
</gene>